<keyword evidence="2" id="KW-1185">Reference proteome</keyword>
<dbReference type="RefSeq" id="WP_062708233.1">
    <property type="nucleotide sequence ID" value="NZ_LLZG01000360.1"/>
</dbReference>
<accession>A0A101JH21</accession>
<evidence type="ECO:0000313" key="2">
    <source>
        <dbReference type="Proteomes" id="UP000053923"/>
    </source>
</evidence>
<dbReference type="EMBL" id="LLZG01000360">
    <property type="protein sequence ID" value="KUL26764.1"/>
    <property type="molecule type" value="Genomic_DNA"/>
</dbReference>
<sequence length="376" mass="43237">MTTTDYTRPEVLTDLAGEWAVPVHGNAVIQWDYDRRNDKLVRLYKQGKQRQWDMDERLDWDHETDPDDPLGLPDDFISIAGSKLWDRLPESERRVVRRHSSGWLYSQFLHSEQAALIAVGKILLTVEDLDSKLYAATQMMDEARHVEGFNRFLHTKIGLRYGLSPSISAMFEQAMREPRWDFGVLAAHILVENMGLATFGVHRERLKDPLARAFSAYVARDEARHVAFGRLLLREYYPQLSEAELKEREDFVVEGCWALRDRYVDDEIWNTLGYGEEAIKASRRSPAKREFRRLVFMRIVPGLKEIGMFGPRVQEALARMGVLGFHEVDEEALRALDDKAAVDALTKHEMELRRRDIRNVIDLGSGAPTDGTAPTP</sequence>
<dbReference type="OrthoDB" id="5500270at2"/>
<dbReference type="Proteomes" id="UP000053923">
    <property type="component" value="Unassembled WGS sequence"/>
</dbReference>
<dbReference type="Pfam" id="PF11583">
    <property type="entry name" value="AurF"/>
    <property type="match status" value="1"/>
</dbReference>
<organism evidence="1 2">
    <name type="scientific">Streptomyces regalis</name>
    <dbReference type="NCBI Taxonomy" id="68262"/>
    <lineage>
        <taxon>Bacteria</taxon>
        <taxon>Bacillati</taxon>
        <taxon>Actinomycetota</taxon>
        <taxon>Actinomycetes</taxon>
        <taxon>Kitasatosporales</taxon>
        <taxon>Streptomycetaceae</taxon>
        <taxon>Streptomyces</taxon>
    </lineage>
</organism>
<dbReference type="SUPFAM" id="SSF47240">
    <property type="entry name" value="Ferritin-like"/>
    <property type="match status" value="1"/>
</dbReference>
<proteinExistence type="predicted"/>
<dbReference type="GO" id="GO:0016491">
    <property type="term" value="F:oxidoreductase activity"/>
    <property type="evidence" value="ECO:0007669"/>
    <property type="project" value="InterPro"/>
</dbReference>
<name>A0A101JH21_9ACTN</name>
<dbReference type="InterPro" id="IPR025859">
    <property type="entry name" value="AurF/CmlI"/>
</dbReference>
<reference evidence="2" key="1">
    <citation type="submission" date="2015-10" db="EMBL/GenBank/DDBJ databases">
        <authorList>
            <person name="Ju K.-S."/>
            <person name="Doroghazi J.R."/>
            <person name="Metcalf W.W."/>
        </authorList>
    </citation>
    <scope>NUCLEOTIDE SEQUENCE [LARGE SCALE GENOMIC DNA]</scope>
    <source>
        <strain evidence="2">NRRL 3151</strain>
    </source>
</reference>
<dbReference type="AlphaFoldDB" id="A0A101JH21"/>
<evidence type="ECO:0000313" key="1">
    <source>
        <dbReference type="EMBL" id="KUL26764.1"/>
    </source>
</evidence>
<gene>
    <name evidence="1" type="ORF">ADL12_31880</name>
</gene>
<dbReference type="InterPro" id="IPR012348">
    <property type="entry name" value="RNR-like"/>
</dbReference>
<dbReference type="CDD" id="cd00657">
    <property type="entry name" value="Ferritin_like"/>
    <property type="match status" value="1"/>
</dbReference>
<dbReference type="InterPro" id="IPR009078">
    <property type="entry name" value="Ferritin-like_SF"/>
</dbReference>
<protein>
    <submittedName>
        <fullName evidence="1">Aminobenzoate oxygenase</fullName>
    </submittedName>
</protein>
<dbReference type="Gene3D" id="1.10.620.20">
    <property type="entry name" value="Ribonucleotide Reductase, subunit A"/>
    <property type="match status" value="1"/>
</dbReference>
<comment type="caution">
    <text evidence="1">The sequence shown here is derived from an EMBL/GenBank/DDBJ whole genome shotgun (WGS) entry which is preliminary data.</text>
</comment>